<dbReference type="EMBL" id="PPSL01000011">
    <property type="protein sequence ID" value="PQJ08828.1"/>
    <property type="molecule type" value="Genomic_DNA"/>
</dbReference>
<dbReference type="InterPro" id="IPR011008">
    <property type="entry name" value="Dimeric_a/b-barrel"/>
</dbReference>
<accession>A0A2S7SQ30</accession>
<evidence type="ECO:0000313" key="2">
    <source>
        <dbReference type="EMBL" id="PQJ08828.1"/>
    </source>
</evidence>
<dbReference type="PROSITE" id="PS51725">
    <property type="entry name" value="ABM"/>
    <property type="match status" value="1"/>
</dbReference>
<sequence>MILRVVQMTFKPEHTEAFVKLFEERKSTIRGFSGCTHLELWRGTNDPNIFFTYSNWETEADLNHYRFSDFFKETWGMTKALFAEKAQAWSVERAVVA</sequence>
<evidence type="ECO:0000259" key="1">
    <source>
        <dbReference type="PROSITE" id="PS51725"/>
    </source>
</evidence>
<dbReference type="GO" id="GO:0004497">
    <property type="term" value="F:monooxygenase activity"/>
    <property type="evidence" value="ECO:0007669"/>
    <property type="project" value="UniProtKB-KW"/>
</dbReference>
<dbReference type="OrthoDB" id="1120859at2"/>
<dbReference type="SUPFAM" id="SSF54909">
    <property type="entry name" value="Dimeric alpha+beta barrel"/>
    <property type="match status" value="1"/>
</dbReference>
<feature type="domain" description="ABM" evidence="1">
    <location>
        <begin position="2"/>
        <end position="93"/>
    </location>
</feature>
<name>A0A2S7SQ30_9BACT</name>
<comment type="caution">
    <text evidence="2">The sequence shown here is derived from an EMBL/GenBank/DDBJ whole genome shotgun (WGS) entry which is preliminary data.</text>
</comment>
<protein>
    <submittedName>
        <fullName evidence="2">Antibiotic biosynthesis monooxygenase</fullName>
    </submittedName>
</protein>
<organism evidence="2 3">
    <name type="scientific">Flavipsychrobacter stenotrophus</name>
    <dbReference type="NCBI Taxonomy" id="2077091"/>
    <lineage>
        <taxon>Bacteria</taxon>
        <taxon>Pseudomonadati</taxon>
        <taxon>Bacteroidota</taxon>
        <taxon>Chitinophagia</taxon>
        <taxon>Chitinophagales</taxon>
        <taxon>Chitinophagaceae</taxon>
        <taxon>Flavipsychrobacter</taxon>
    </lineage>
</organism>
<dbReference type="Pfam" id="PF03992">
    <property type="entry name" value="ABM"/>
    <property type="match status" value="1"/>
</dbReference>
<reference evidence="2 3" key="1">
    <citation type="submission" date="2018-01" db="EMBL/GenBank/DDBJ databases">
        <title>A novel member of the phylum Bacteroidetes isolated from glacier ice.</title>
        <authorList>
            <person name="Liu Q."/>
            <person name="Xin Y.-H."/>
        </authorList>
    </citation>
    <scope>NUCLEOTIDE SEQUENCE [LARGE SCALE GENOMIC DNA]</scope>
    <source>
        <strain evidence="2 3">RB1R16</strain>
    </source>
</reference>
<dbReference type="InterPro" id="IPR007138">
    <property type="entry name" value="ABM_dom"/>
</dbReference>
<keyword evidence="2" id="KW-0503">Monooxygenase</keyword>
<keyword evidence="2" id="KW-0560">Oxidoreductase</keyword>
<dbReference type="Gene3D" id="3.30.70.100">
    <property type="match status" value="1"/>
</dbReference>
<keyword evidence="3" id="KW-1185">Reference proteome</keyword>
<dbReference type="Proteomes" id="UP000239872">
    <property type="component" value="Unassembled WGS sequence"/>
</dbReference>
<dbReference type="AlphaFoldDB" id="A0A2S7SQ30"/>
<dbReference type="RefSeq" id="WP_105041377.1">
    <property type="nucleotide sequence ID" value="NZ_PPSL01000011.1"/>
</dbReference>
<gene>
    <name evidence="2" type="ORF">CJD36_022040</name>
</gene>
<evidence type="ECO:0000313" key="3">
    <source>
        <dbReference type="Proteomes" id="UP000239872"/>
    </source>
</evidence>
<proteinExistence type="predicted"/>